<dbReference type="AlphaFoldDB" id="A0A1G8BES2"/>
<dbReference type="Proteomes" id="UP000198967">
    <property type="component" value="Unassembled WGS sequence"/>
</dbReference>
<gene>
    <name evidence="1" type="ORF">SAMN05216377_12118</name>
</gene>
<evidence type="ECO:0000313" key="2">
    <source>
        <dbReference type="Proteomes" id="UP000198967"/>
    </source>
</evidence>
<accession>A0A1G8BES2</accession>
<evidence type="ECO:0000313" key="1">
    <source>
        <dbReference type="EMBL" id="SDH31717.1"/>
    </source>
</evidence>
<dbReference type="EMBL" id="FNBE01000021">
    <property type="protein sequence ID" value="SDH31717.1"/>
    <property type="molecule type" value="Genomic_DNA"/>
</dbReference>
<keyword evidence="2" id="KW-1185">Reference proteome</keyword>
<protein>
    <submittedName>
        <fullName evidence="1">Uncharacterized protein</fullName>
    </submittedName>
</protein>
<name>A0A1G8BES2_PSEOR</name>
<proteinExistence type="predicted"/>
<sequence length="134" mass="13533">MSRRVLVSGLAAIGVLVVAAVLFLLFGPGPTGGPGVGQTTSFTAQQATALQDALGSGDPQRASQAVALADGDELDPTFVREVAALALTIDPSSVSDDNGTDALVRATAGGKSWLLHIRRGGELGWQIVSTAPVP</sequence>
<organism evidence="1 2">
    <name type="scientific">Pseudonocardia oroxyli</name>
    <dbReference type="NCBI Taxonomy" id="366584"/>
    <lineage>
        <taxon>Bacteria</taxon>
        <taxon>Bacillati</taxon>
        <taxon>Actinomycetota</taxon>
        <taxon>Actinomycetes</taxon>
        <taxon>Pseudonocardiales</taxon>
        <taxon>Pseudonocardiaceae</taxon>
        <taxon>Pseudonocardia</taxon>
    </lineage>
</organism>
<dbReference type="RefSeq" id="WP_143030229.1">
    <property type="nucleotide sequence ID" value="NZ_FNBE01000021.1"/>
</dbReference>
<reference evidence="1 2" key="1">
    <citation type="submission" date="2016-10" db="EMBL/GenBank/DDBJ databases">
        <authorList>
            <person name="de Groot N.N."/>
        </authorList>
    </citation>
    <scope>NUCLEOTIDE SEQUENCE [LARGE SCALE GENOMIC DNA]</scope>
    <source>
        <strain evidence="1 2">CGMCC 4.3143</strain>
    </source>
</reference>